<name>A0A364K3T1_9BACL</name>
<dbReference type="InterPro" id="IPR050982">
    <property type="entry name" value="Auxin_biosynth/cation_transpt"/>
</dbReference>
<dbReference type="PANTHER" id="PTHR43539:SF78">
    <property type="entry name" value="FLAVIN-CONTAINING MONOOXYGENASE"/>
    <property type="match status" value="1"/>
</dbReference>
<dbReference type="InterPro" id="IPR036188">
    <property type="entry name" value="FAD/NAD-bd_sf"/>
</dbReference>
<dbReference type="EMBL" id="QJKK01000005">
    <property type="protein sequence ID" value="RAL24023.1"/>
    <property type="molecule type" value="Genomic_DNA"/>
</dbReference>
<dbReference type="Pfam" id="PF13738">
    <property type="entry name" value="Pyr_redox_3"/>
    <property type="match status" value="1"/>
</dbReference>
<dbReference type="PRINTS" id="PR00469">
    <property type="entry name" value="PNDRDTASEII"/>
</dbReference>
<proteinExistence type="predicted"/>
<comment type="caution">
    <text evidence="2">The sequence shown here is derived from an EMBL/GenBank/DDBJ whole genome shotgun (WGS) entry which is preliminary data.</text>
</comment>
<reference evidence="2 3" key="1">
    <citation type="submission" date="2018-06" db="EMBL/GenBank/DDBJ databases">
        <title>Thermoflavimicrobium daqus sp. nov., a thermophilic microbe isolated from Moutai-flavour Daqu.</title>
        <authorList>
            <person name="Wang X."/>
            <person name="Zhou H."/>
        </authorList>
    </citation>
    <scope>NUCLEOTIDE SEQUENCE [LARGE SCALE GENOMIC DNA]</scope>
    <source>
        <strain evidence="2 3">FBKL4.011</strain>
    </source>
</reference>
<accession>A0A364K3T1</accession>
<dbReference type="PANTHER" id="PTHR43539">
    <property type="entry name" value="FLAVIN-BINDING MONOOXYGENASE-LIKE PROTEIN (AFU_ORTHOLOGUE AFUA_4G09220)"/>
    <property type="match status" value="1"/>
</dbReference>
<reference evidence="2 3" key="2">
    <citation type="submission" date="2018-06" db="EMBL/GenBank/DDBJ databases">
        <authorList>
            <person name="Zhirakovskaya E."/>
        </authorList>
    </citation>
    <scope>NUCLEOTIDE SEQUENCE [LARGE SCALE GENOMIC DNA]</scope>
    <source>
        <strain evidence="2 3">FBKL4.011</strain>
    </source>
</reference>
<dbReference type="GO" id="GO:0004497">
    <property type="term" value="F:monooxygenase activity"/>
    <property type="evidence" value="ECO:0007669"/>
    <property type="project" value="TreeGrafter"/>
</dbReference>
<evidence type="ECO:0000313" key="2">
    <source>
        <dbReference type="EMBL" id="RAL24023.1"/>
    </source>
</evidence>
<dbReference type="Proteomes" id="UP000251213">
    <property type="component" value="Unassembled WGS sequence"/>
</dbReference>
<keyword evidence="3" id="KW-1185">Reference proteome</keyword>
<sequence length="349" mass="39372">MISHEIHTLVIGAGQAGLAMGYYLKQRPDSFLLIDAGKEIGDSWRYRYNSLTLFTPRAYSSLPGLPLRGDQHGYPCKDEIADYLEGYADHYQLPIQLNTQAISLEKIKDDFFIQTSKGNYIAQNVIIATGPFQKPYIPSLSGNLSDEVLQIHSAQYTHPNQLKEGPVLVVGAGNSGLQIATELSQTHPVSLSIGKSLRMVPQKILGKSCFWWMDLLGLSEVTIDSKLGKYLKQNDPIIGTEAKPLIKQGKIKCYPRAIRLENRLVHFQDKQSCEVNNLIWATGFHSDYDWIQIPELFDSKGHPIHHRGKTPVEGFYFLGLSWQYRRSSALIYGVGKDAEYLLQFLKSQR</sequence>
<gene>
    <name evidence="2" type="ORF">DL897_09975</name>
</gene>
<protein>
    <submittedName>
        <fullName evidence="2">Oxidoreductase</fullName>
    </submittedName>
</protein>
<organism evidence="2 3">
    <name type="scientific">Thermoflavimicrobium daqui</name>
    <dbReference type="NCBI Taxonomy" id="2137476"/>
    <lineage>
        <taxon>Bacteria</taxon>
        <taxon>Bacillati</taxon>
        <taxon>Bacillota</taxon>
        <taxon>Bacilli</taxon>
        <taxon>Bacillales</taxon>
        <taxon>Thermoactinomycetaceae</taxon>
        <taxon>Thermoflavimicrobium</taxon>
    </lineage>
</organism>
<dbReference type="AlphaFoldDB" id="A0A364K3T1"/>
<dbReference type="PRINTS" id="PR00368">
    <property type="entry name" value="FADPNR"/>
</dbReference>
<evidence type="ECO:0000256" key="1">
    <source>
        <dbReference type="ARBA" id="ARBA00023002"/>
    </source>
</evidence>
<dbReference type="Gene3D" id="3.50.50.60">
    <property type="entry name" value="FAD/NAD(P)-binding domain"/>
    <property type="match status" value="1"/>
</dbReference>
<dbReference type="SUPFAM" id="SSF51905">
    <property type="entry name" value="FAD/NAD(P)-binding domain"/>
    <property type="match status" value="2"/>
</dbReference>
<dbReference type="GO" id="GO:0050660">
    <property type="term" value="F:flavin adenine dinucleotide binding"/>
    <property type="evidence" value="ECO:0007669"/>
    <property type="project" value="TreeGrafter"/>
</dbReference>
<keyword evidence="1" id="KW-0560">Oxidoreductase</keyword>
<dbReference type="OrthoDB" id="9778740at2"/>
<evidence type="ECO:0000313" key="3">
    <source>
        <dbReference type="Proteomes" id="UP000251213"/>
    </source>
</evidence>